<evidence type="ECO:0000256" key="1">
    <source>
        <dbReference type="ARBA" id="ARBA00022741"/>
    </source>
</evidence>
<dbReference type="GO" id="GO:0005524">
    <property type="term" value="F:ATP binding"/>
    <property type="evidence" value="ECO:0007669"/>
    <property type="project" value="UniProtKB-KW"/>
</dbReference>
<evidence type="ECO:0000313" key="6">
    <source>
        <dbReference type="EMBL" id="AGB02418.1"/>
    </source>
</evidence>
<evidence type="ECO:0000259" key="5">
    <source>
        <dbReference type="PROSITE" id="PS51206"/>
    </source>
</evidence>
<sequence length="567" mass="63657">MTPPPSDLIFTDEEQARIAAGCEAARKKEVERVTAEKVADEKREGVDYYGIAQELLRNGDLLSFNGAVFRYRDGIFREDKGQLESQIQTVLQYRGMGAKEKVTTATAQVKHYILFDSPNLEYPFNQSPNAIPLENGVLLLDLETGTASLVNHSSEYRFNYKIRAKYDPAAKTGAVIEYLNSLGVDKDLLLQIPAHSLLSMLGRVYKRAYFLKGDRDSGKSTFIRLVTHCLFGPGTCSNISLHDLLFDRFRLADLDGKIVNAYADLADSKIGNIGLFKALTGGDAVTVERKHKDPYSMVNRAVFLFSANRYPKIKGGDDAWWSRWIAVNFERSFTRDPDYDTRLFTDEFISGFLLLIIERMTAIIKSKDLITTTNVERDWLSDASSGYAFIRDCLERCKGAVLVKRDLYASYVEYCHDAEFEVESQKDITELLKQAGAIDAYPKINGRQEHCYQGFKLKNLSPIFPDAVRKDADNQHTLHISPGERREKVSDMQDIQGISNLKGSTEEKEGTGTRNEKVNGSNPAYPAYTGKTREELTDVLLSYGNNPAKVPDAEAFRTAWQAAGGPR</sequence>
<dbReference type="STRING" id="593750.Metfor_1379"/>
<keyword evidence="1" id="KW-0547">Nucleotide-binding</keyword>
<gene>
    <name evidence="6" type="ordered locus">Metfor_1379</name>
</gene>
<proteinExistence type="predicted"/>
<keyword evidence="3" id="KW-0067">ATP-binding</keyword>
<dbReference type="eggNOG" id="arCOG06914">
    <property type="taxonomic scope" value="Archaea"/>
</dbReference>
<protein>
    <recommendedName>
        <fullName evidence="5">SF3 helicase domain-containing protein</fullName>
    </recommendedName>
</protein>
<dbReference type="GeneID" id="14307768"/>
<dbReference type="EMBL" id="CP003167">
    <property type="protein sequence ID" value="AGB02418.1"/>
    <property type="molecule type" value="Genomic_DNA"/>
</dbReference>
<dbReference type="PANTHER" id="PTHR35372">
    <property type="entry name" value="ATP BINDING PROTEIN-RELATED"/>
    <property type="match status" value="1"/>
</dbReference>
<dbReference type="Proteomes" id="UP000010824">
    <property type="component" value="Chromosome"/>
</dbReference>
<dbReference type="PANTHER" id="PTHR35372:SF2">
    <property type="entry name" value="SF3 HELICASE DOMAIN-CONTAINING PROTEIN"/>
    <property type="match status" value="1"/>
</dbReference>
<dbReference type="KEGG" id="mfo:Metfor_1379"/>
<dbReference type="InterPro" id="IPR045455">
    <property type="entry name" value="NrS-1_pol-like_helicase"/>
</dbReference>
<dbReference type="AlphaFoldDB" id="L0HGG6"/>
<dbReference type="InterPro" id="IPR027417">
    <property type="entry name" value="P-loop_NTPase"/>
</dbReference>
<feature type="domain" description="SF3 helicase" evidence="5">
    <location>
        <begin position="185"/>
        <end position="342"/>
    </location>
</feature>
<dbReference type="Gene3D" id="3.40.50.300">
    <property type="entry name" value="P-loop containing nucleotide triphosphate hydrolases"/>
    <property type="match status" value="1"/>
</dbReference>
<evidence type="ECO:0000256" key="2">
    <source>
        <dbReference type="ARBA" id="ARBA00022801"/>
    </source>
</evidence>
<name>L0HGG6_METFS</name>
<dbReference type="OrthoDB" id="141876at2157"/>
<organism evidence="6 7">
    <name type="scientific">Methanoregula formicica (strain DSM 22288 / NBRC 105244 / SMSP)</name>
    <dbReference type="NCBI Taxonomy" id="593750"/>
    <lineage>
        <taxon>Archaea</taxon>
        <taxon>Methanobacteriati</taxon>
        <taxon>Methanobacteriota</taxon>
        <taxon>Stenosarchaea group</taxon>
        <taxon>Methanomicrobia</taxon>
        <taxon>Methanomicrobiales</taxon>
        <taxon>Methanoregulaceae</taxon>
        <taxon>Methanoregula</taxon>
    </lineage>
</organism>
<evidence type="ECO:0000256" key="4">
    <source>
        <dbReference type="SAM" id="MobiDB-lite"/>
    </source>
</evidence>
<dbReference type="GO" id="GO:0016787">
    <property type="term" value="F:hydrolase activity"/>
    <property type="evidence" value="ECO:0007669"/>
    <property type="project" value="UniProtKB-KW"/>
</dbReference>
<evidence type="ECO:0000313" key="7">
    <source>
        <dbReference type="Proteomes" id="UP000010824"/>
    </source>
</evidence>
<dbReference type="SUPFAM" id="SSF52540">
    <property type="entry name" value="P-loop containing nucleoside triphosphate hydrolases"/>
    <property type="match status" value="1"/>
</dbReference>
<dbReference type="RefSeq" id="WP_015285381.1">
    <property type="nucleotide sequence ID" value="NC_019943.1"/>
</dbReference>
<reference evidence="7" key="1">
    <citation type="submission" date="2011-12" db="EMBL/GenBank/DDBJ databases">
        <title>Complete sequence of Methanoregula formicicum SMSP.</title>
        <authorList>
            <person name="Lucas S."/>
            <person name="Han J."/>
            <person name="Lapidus A."/>
            <person name="Cheng J.-F."/>
            <person name="Goodwin L."/>
            <person name="Pitluck S."/>
            <person name="Peters L."/>
            <person name="Ovchinnikova G."/>
            <person name="Teshima H."/>
            <person name="Detter J.C."/>
            <person name="Han C."/>
            <person name="Tapia R."/>
            <person name="Land M."/>
            <person name="Hauser L."/>
            <person name="Kyrpides N."/>
            <person name="Ivanova N."/>
            <person name="Pagani I."/>
            <person name="Imachi H."/>
            <person name="Tamaki H."/>
            <person name="Sekiguchi Y."/>
            <person name="Kamagata Y."/>
            <person name="Cadillo-Quiroz H."/>
            <person name="Zinder S."/>
            <person name="Liu W.-T."/>
            <person name="Woyke T."/>
        </authorList>
    </citation>
    <scope>NUCLEOTIDE SEQUENCE [LARGE SCALE GENOMIC DNA]</scope>
    <source>
        <strain evidence="7">DSM 22288 / NBRC 105244 / SMSP</strain>
    </source>
</reference>
<dbReference type="InterPro" id="IPR014015">
    <property type="entry name" value="Helicase_SF3_DNA-vir"/>
</dbReference>
<dbReference type="Pfam" id="PF19263">
    <property type="entry name" value="DUF5906"/>
    <property type="match status" value="1"/>
</dbReference>
<accession>L0HGG6</accession>
<dbReference type="InParanoid" id="L0HGG6"/>
<dbReference type="InterPro" id="IPR051620">
    <property type="entry name" value="ORF904-like_C"/>
</dbReference>
<reference evidence="6 7" key="2">
    <citation type="journal article" date="2014" name="Genome Announc.">
        <title>Complete Genome Sequence of Methanoregula formicica SMSPT, a Mesophilic Hydrogenotrophic Methanogen Isolated from a Methanogenic Upflow Anaerobic Sludge Blanket Reactor.</title>
        <authorList>
            <person name="Yamamoto K."/>
            <person name="Tamaki H."/>
            <person name="Cadillo-Quiroz H."/>
            <person name="Imachi H."/>
            <person name="Kyrpides N."/>
            <person name="Woyke T."/>
            <person name="Goodwin L."/>
            <person name="Zinder S.H."/>
            <person name="Kamagata Y."/>
            <person name="Liu W.T."/>
        </authorList>
    </citation>
    <scope>NUCLEOTIDE SEQUENCE [LARGE SCALE GENOMIC DNA]</scope>
    <source>
        <strain evidence="7">DSM 22288 / NBRC 105244 / SMSP</strain>
    </source>
</reference>
<keyword evidence="7" id="KW-1185">Reference proteome</keyword>
<evidence type="ECO:0000256" key="3">
    <source>
        <dbReference type="ARBA" id="ARBA00022840"/>
    </source>
</evidence>
<dbReference type="PROSITE" id="PS51206">
    <property type="entry name" value="SF3_HELICASE_1"/>
    <property type="match status" value="1"/>
</dbReference>
<keyword evidence="2" id="KW-0378">Hydrolase</keyword>
<feature type="compositionally biased region" description="Basic and acidic residues" evidence="4">
    <location>
        <begin position="504"/>
        <end position="517"/>
    </location>
</feature>
<dbReference type="HOGENOM" id="CLU_480317_0_0_2"/>
<feature type="region of interest" description="Disordered" evidence="4">
    <location>
        <begin position="503"/>
        <end position="531"/>
    </location>
</feature>